<comment type="caution">
    <text evidence="3">The sequence shown here is derived from an EMBL/GenBank/DDBJ whole genome shotgun (WGS) entry which is preliminary data.</text>
</comment>
<name>A0A3N0GFV0_9ACTN</name>
<dbReference type="InterPro" id="IPR019692">
    <property type="entry name" value="CFP-6_PH"/>
</dbReference>
<dbReference type="OrthoDB" id="3824918at2"/>
<keyword evidence="1" id="KW-0812">Transmembrane</keyword>
<reference evidence="3 4" key="1">
    <citation type="submission" date="2018-11" db="EMBL/GenBank/DDBJ databases">
        <authorList>
            <person name="Li F."/>
        </authorList>
    </citation>
    <scope>NUCLEOTIDE SEQUENCE [LARGE SCALE GENOMIC DNA]</scope>
    <source>
        <strain evidence="3 4">Gsoil 818</strain>
    </source>
</reference>
<dbReference type="EMBL" id="RJSF01000049">
    <property type="protein sequence ID" value="RNM11052.1"/>
    <property type="molecule type" value="Genomic_DNA"/>
</dbReference>
<keyword evidence="4" id="KW-1185">Reference proteome</keyword>
<protein>
    <submittedName>
        <fullName evidence="3">PH domain-containing protein</fullName>
    </submittedName>
</protein>
<sequence length="156" mass="16780">MAASVPDQPTLPHTWRPYGARLVGTVLGGLLLVLVVAVWIAWGAEVRSRFTLLQRSTLVGLGVLAFVGWYALVRSRVTADASGVTVVNGYSRRVLEWSQVLSVNLRRGAPWAGLDLSDGTSIALFAIQGSDGDRAVRAVRELRALVAAQTPTDRDD</sequence>
<keyword evidence="1" id="KW-0472">Membrane</keyword>
<evidence type="ECO:0000256" key="1">
    <source>
        <dbReference type="SAM" id="Phobius"/>
    </source>
</evidence>
<dbReference type="Proteomes" id="UP000279994">
    <property type="component" value="Unassembled WGS sequence"/>
</dbReference>
<evidence type="ECO:0000259" key="2">
    <source>
        <dbReference type="Pfam" id="PF10756"/>
    </source>
</evidence>
<organism evidence="3 4">
    <name type="scientific">Nocardioides pocheonensis</name>
    <dbReference type="NCBI Taxonomy" id="661485"/>
    <lineage>
        <taxon>Bacteria</taxon>
        <taxon>Bacillati</taxon>
        <taxon>Actinomycetota</taxon>
        <taxon>Actinomycetes</taxon>
        <taxon>Propionibacteriales</taxon>
        <taxon>Nocardioidaceae</taxon>
        <taxon>Nocardioides</taxon>
    </lineage>
</organism>
<evidence type="ECO:0000313" key="4">
    <source>
        <dbReference type="Proteomes" id="UP000279994"/>
    </source>
</evidence>
<feature type="domain" description="Low molecular weight protein antigen 6 PH" evidence="2">
    <location>
        <begin position="74"/>
        <end position="143"/>
    </location>
</feature>
<evidence type="ECO:0000313" key="3">
    <source>
        <dbReference type="EMBL" id="RNM11052.1"/>
    </source>
</evidence>
<gene>
    <name evidence="3" type="ORF">EFL26_23105</name>
</gene>
<proteinExistence type="predicted"/>
<feature type="transmembrane region" description="Helical" evidence="1">
    <location>
        <begin position="52"/>
        <end position="72"/>
    </location>
</feature>
<dbReference type="AlphaFoldDB" id="A0A3N0GFV0"/>
<accession>A0A3N0GFV0</accession>
<feature type="transmembrane region" description="Helical" evidence="1">
    <location>
        <begin position="20"/>
        <end position="40"/>
    </location>
</feature>
<dbReference type="Pfam" id="PF10756">
    <property type="entry name" value="bPH_6"/>
    <property type="match status" value="1"/>
</dbReference>
<keyword evidence="1" id="KW-1133">Transmembrane helix</keyword>